<gene>
    <name evidence="2" type="ORF">RFI_17728</name>
</gene>
<reference evidence="2 3" key="1">
    <citation type="journal article" date="2013" name="Curr. Biol.">
        <title>The Genome of the Foraminiferan Reticulomyxa filosa.</title>
        <authorList>
            <person name="Glockner G."/>
            <person name="Hulsmann N."/>
            <person name="Schleicher M."/>
            <person name="Noegel A.A."/>
            <person name="Eichinger L."/>
            <person name="Gallinger C."/>
            <person name="Pawlowski J."/>
            <person name="Sierra R."/>
            <person name="Euteneuer U."/>
            <person name="Pillet L."/>
            <person name="Moustafa A."/>
            <person name="Platzer M."/>
            <person name="Groth M."/>
            <person name="Szafranski K."/>
            <person name="Schliwa M."/>
        </authorList>
    </citation>
    <scope>NUCLEOTIDE SEQUENCE [LARGE SCALE GENOMIC DNA]</scope>
</reference>
<protein>
    <submittedName>
        <fullName evidence="2">Uncharacterized protein</fullName>
    </submittedName>
</protein>
<keyword evidence="3" id="KW-1185">Reference proteome</keyword>
<evidence type="ECO:0000256" key="1">
    <source>
        <dbReference type="SAM" id="MobiDB-lite"/>
    </source>
</evidence>
<sequence>MYISTIGNDVSLLTLQKKKNPQTSGKTQVYPVPDDLPESDIIQNYTLSGLRYMGLYEKYIENEFTTSGNEINIDHTERMYATYVYTLVAKHFNIELEVDYDCIEPASTGLENKTDSLRIERKVSRSITPMNVRQLSASMVSKMASGKLSTKAIVVADNKHNTEDNLQPLRATQTPAPEHDHNNVLETFTTPQLLCQSAPIGKSISFITLPVLSPVVRPTEPTLSKNYVVATNLPALTQQESARSEGPLSLHSPYAQLLDEELQLTIDINNFDYGSGVSPQPSPTLLKAAQKDKIELETFGPTNQSDLPQTTSEEDNEKGTITKERESSRATITKIKRRPLMRSLSIFFFPNTLRVSPLQKAAANFKNKSHTQTTDVSEDLALMMLNALDRCLLFVFKNLRKPFKRFIRTPFFFFFLPYPNFAFLHSPLPNGPKLNVSDHPQHNTSYVITMNFTFYKHIRKQRLKIYYTILINLFVAHNYED</sequence>
<dbReference type="EMBL" id="ASPP01013608">
    <property type="protein sequence ID" value="ETO19502.1"/>
    <property type="molecule type" value="Genomic_DNA"/>
</dbReference>
<dbReference type="AlphaFoldDB" id="X6N2G5"/>
<accession>X6N2G5</accession>
<feature type="compositionally biased region" description="Basic and acidic residues" evidence="1">
    <location>
        <begin position="317"/>
        <end position="327"/>
    </location>
</feature>
<feature type="compositionally biased region" description="Polar residues" evidence="1">
    <location>
        <begin position="300"/>
        <end position="311"/>
    </location>
</feature>
<proteinExistence type="predicted"/>
<comment type="caution">
    <text evidence="2">The sequence shown here is derived from an EMBL/GenBank/DDBJ whole genome shotgun (WGS) entry which is preliminary data.</text>
</comment>
<name>X6N2G5_RETFI</name>
<evidence type="ECO:0000313" key="2">
    <source>
        <dbReference type="EMBL" id="ETO19502.1"/>
    </source>
</evidence>
<dbReference type="Proteomes" id="UP000023152">
    <property type="component" value="Unassembled WGS sequence"/>
</dbReference>
<evidence type="ECO:0000313" key="3">
    <source>
        <dbReference type="Proteomes" id="UP000023152"/>
    </source>
</evidence>
<feature type="region of interest" description="Disordered" evidence="1">
    <location>
        <begin position="298"/>
        <end position="327"/>
    </location>
</feature>
<organism evidence="2 3">
    <name type="scientific">Reticulomyxa filosa</name>
    <dbReference type="NCBI Taxonomy" id="46433"/>
    <lineage>
        <taxon>Eukaryota</taxon>
        <taxon>Sar</taxon>
        <taxon>Rhizaria</taxon>
        <taxon>Retaria</taxon>
        <taxon>Foraminifera</taxon>
        <taxon>Monothalamids</taxon>
        <taxon>Reticulomyxidae</taxon>
        <taxon>Reticulomyxa</taxon>
    </lineage>
</organism>